<comment type="catalytic activity">
    <reaction evidence="1">
        <text>ATP + protein L-histidine = ADP + protein N-phospho-L-histidine.</text>
        <dbReference type="EC" id="2.7.13.3"/>
    </reaction>
</comment>
<dbReference type="SUPFAM" id="SSF47384">
    <property type="entry name" value="Homodimeric domain of signal transducing histidine kinase"/>
    <property type="match status" value="1"/>
</dbReference>
<dbReference type="SMART" id="SM00387">
    <property type="entry name" value="HATPase_c"/>
    <property type="match status" value="1"/>
</dbReference>
<evidence type="ECO:0000313" key="14">
    <source>
        <dbReference type="EMBL" id="QDT71829.1"/>
    </source>
</evidence>
<evidence type="ECO:0000256" key="1">
    <source>
        <dbReference type="ARBA" id="ARBA00000085"/>
    </source>
</evidence>
<evidence type="ECO:0000313" key="15">
    <source>
        <dbReference type="Proteomes" id="UP000317909"/>
    </source>
</evidence>
<sequence>MAKRFALGRCLGHRQGADIHMALDAESSDTVVLKSVPAEGFTPGALMRLEYEASLLLQLQSEWLSPLVDFGRDGAQIYVAWKYFPGVPLEIRLRDGALRLDETIVVARSLLSALRDLHACQVLHRSVRPANLILDPRDSLTRAILVDFGPTRAIEPDAPLNRQPLDVALYASPEQAGSIDHDVTAASDLYSAGVVLFHCLTGRPPFQGSSVGAILFEHMTLPVPPMSVPGEGRGSVPRALEELVERLLRKDPRDRYQAAEAALADLEAIAEALAQGETDPSIVIGASDKRITLTEPAFVARAQQVATLDLQVERAIAGRGTVARVEGESGAGKSRLLAETLRRAARRGCWVLRGQGTSEVAQRPFNLLDGIVDGYLAAIQARPELAAHVREQLGGYCSAVAAALPALAPSLQIENAVHSAPEETGEARTIQALANFLDALGSADCPALILLDDCQWADELTYKLIRRWNTDGEIHAETRRHVLLVVAFRAEEVAEDHLLRKFSAGADLKLPPLSHDEVRQLIESMAGALPEEAVDAVTRLAEGSPFMASAVLRGLVECGALTPGGDGWVVDAEAMADAGSSSRAASFLTRRLDLLPPETIEFLSAGAVLGKQFELEMAAELSEMTPADAITALNEARQRQLVWIRPDGAQCVYIHDKIRTALLERLPTAQRQQRHERAARYLLAHSPERFSDLAYHFDAAGDAAAALPYALLAADQARSQYALEVAEQQYRIALRGAQSDGARFNIVEGLGEVLMLRGRYAQAGEFFESAAALANNGLARAKIRSKLGELSFKRGDMGAAIADFEQSLRLLGRYVPRKSWITCLLLVWEGAVQALHTLFPGLFLHRIKRQPDDAERLSLRQLSNLAHGYWYSRNMKMVLWAHLRNINLGERLLPSSELAQAYSEHAPAMTLVGFFSRGVTYAQKSLDLRKELGDLWGQGQSLVFYGITLFAASRFDECIEKCRMAIRILERMGDYWQIHMARYQIAGSLYYLGDLRGAVHEAQLNHKSGLETGDEQASGIILDVWSRASSGAVPRHVIEPELTRPRTDAQGTCELLLAEGVCRLAADNVQGAVEAFEQAVFVAADVGVKNAYTLPALAWAATSHRVLAENLREHTPRRRVDVLQKGARYARRAIRARFLCSNDLPQALREYAMILAMQGRLRKSRNVFAWAIRAATRLKERQELAKSLLAAGEIGREAGWSEAAHQIKQGEALLAELAASGDALEADAKGDRETVNLSLVDRFDNVLDSGRKIASGLAAETIHEAARSAALRLLRGERCFVIPLDPVDQTGDLAGVPTTHAAACQRAIDRALRARRALALVDDANDSSAAEGGERSVLCVPIYVRGRAVACLYVTHEQVRGLFGPDEERLADFVATIAGAALENAEGFAELQQLNASLEQRVAERTAAAAESRARELAISNNELERTANELRQAEEELRSAKLAAESANQAKSRFLATMSHEIRTPMNGVLGMTELVLHTPLSEQQRNYVGVVKDSANALLTLLNDILDLSKIEAGRMELESIPLNLRETVSEATRLLGVAATGKGLELLCRVVPDVPQNLLGDPSRLRQIVVNLVSNAVKFTAEGEVCVDVSLAARDGDRAVIRLAVQDTGIGIAKDKIDAVFEAFRQSDSSTTRRYGGTGLGLSISMQLVQLMEGRIWLESEINVGSTFHCEIPFLLDGEAVAEQSEQATKPTRAWLIGGNAHAATVYAEMLAQCNVEPTIINSADELPAGSPRLAVIDLAAAGQIQWIAAEQLAGLPASIRPAMIMLIPAGQVDAAERCRNLGISQVLIKPAKLSELRAAVRSALGAGDQGPASAATPASLAEQRPLRILVADDSPVNQEVARGLLELCGHQVTLADDGRQAVELFGQHEFDLVLMDIEMPELDGLAAARRVRELEAERDVERTPIIALSAHALVGFSAECQEAGMDGYLAKPIRPDELFALTRSLAAQPDAQAILMKS</sequence>
<keyword evidence="7" id="KW-0067">ATP-binding</keyword>
<dbReference type="InterPro" id="IPR004358">
    <property type="entry name" value="Sig_transdc_His_kin-like_C"/>
</dbReference>
<dbReference type="Gene3D" id="1.25.40.10">
    <property type="entry name" value="Tetratricopeptide repeat domain"/>
    <property type="match status" value="2"/>
</dbReference>
<dbReference type="Pfam" id="PF02518">
    <property type="entry name" value="HATPase_c"/>
    <property type="match status" value="1"/>
</dbReference>
<evidence type="ECO:0000259" key="11">
    <source>
        <dbReference type="PROSITE" id="PS50011"/>
    </source>
</evidence>
<dbReference type="Pfam" id="PF13191">
    <property type="entry name" value="AAA_16"/>
    <property type="match status" value="1"/>
</dbReference>
<dbReference type="EC" id="2.7.13.3" evidence="2"/>
<keyword evidence="5" id="KW-0547">Nucleotide-binding</keyword>
<dbReference type="SMART" id="SM00220">
    <property type="entry name" value="S_TKc"/>
    <property type="match status" value="1"/>
</dbReference>
<dbReference type="SMART" id="SM00028">
    <property type="entry name" value="TPR"/>
    <property type="match status" value="4"/>
</dbReference>
<evidence type="ECO:0000259" key="13">
    <source>
        <dbReference type="PROSITE" id="PS50110"/>
    </source>
</evidence>
<dbReference type="Gene3D" id="1.10.287.130">
    <property type="match status" value="1"/>
</dbReference>
<evidence type="ECO:0000256" key="4">
    <source>
        <dbReference type="ARBA" id="ARBA00022679"/>
    </source>
</evidence>
<feature type="domain" description="Response regulatory" evidence="13">
    <location>
        <begin position="1696"/>
        <end position="1808"/>
    </location>
</feature>
<proteinExistence type="predicted"/>
<dbReference type="Gene3D" id="1.10.510.10">
    <property type="entry name" value="Transferase(Phosphotransferase) domain 1"/>
    <property type="match status" value="1"/>
</dbReference>
<feature type="domain" description="Protein kinase" evidence="11">
    <location>
        <begin position="5"/>
        <end position="269"/>
    </location>
</feature>
<keyword evidence="15" id="KW-1185">Reference proteome</keyword>
<dbReference type="InterPro" id="IPR005467">
    <property type="entry name" value="His_kinase_dom"/>
</dbReference>
<dbReference type="PROSITE" id="PS50011">
    <property type="entry name" value="PROTEIN_KINASE_DOM"/>
    <property type="match status" value="1"/>
</dbReference>
<dbReference type="Pfam" id="PF01590">
    <property type="entry name" value="GAF"/>
    <property type="match status" value="1"/>
</dbReference>
<dbReference type="InterPro" id="IPR000719">
    <property type="entry name" value="Prot_kinase_dom"/>
</dbReference>
<dbReference type="PROSITE" id="PS50110">
    <property type="entry name" value="RESPONSE_REGULATORY"/>
    <property type="match status" value="2"/>
</dbReference>
<dbReference type="InterPro" id="IPR011006">
    <property type="entry name" value="CheY-like_superfamily"/>
</dbReference>
<dbReference type="Gene3D" id="3.30.565.10">
    <property type="entry name" value="Histidine kinase-like ATPase, C-terminal domain"/>
    <property type="match status" value="1"/>
</dbReference>
<dbReference type="Gene3D" id="3.40.50.2300">
    <property type="match status" value="1"/>
</dbReference>
<dbReference type="SMART" id="SM00448">
    <property type="entry name" value="REC"/>
    <property type="match status" value="1"/>
</dbReference>
<evidence type="ECO:0000256" key="6">
    <source>
        <dbReference type="ARBA" id="ARBA00022777"/>
    </source>
</evidence>
<dbReference type="InterPro" id="IPR041664">
    <property type="entry name" value="AAA_16"/>
</dbReference>
<dbReference type="CDD" id="cd14014">
    <property type="entry name" value="STKc_PknB_like"/>
    <property type="match status" value="1"/>
</dbReference>
<dbReference type="SUPFAM" id="SSF55874">
    <property type="entry name" value="ATPase domain of HSP90 chaperone/DNA topoisomerase II/histidine kinase"/>
    <property type="match status" value="1"/>
</dbReference>
<evidence type="ECO:0000256" key="5">
    <source>
        <dbReference type="ARBA" id="ARBA00022741"/>
    </source>
</evidence>
<feature type="modified residue" description="4-aspartylphosphate" evidence="9">
    <location>
        <position position="1880"/>
    </location>
</feature>
<dbReference type="FunFam" id="3.30.565.10:FF:000078">
    <property type="entry name" value="Two-component sensor histidine kinase"/>
    <property type="match status" value="1"/>
</dbReference>
<keyword evidence="8" id="KW-0902">Two-component regulatory system</keyword>
<keyword evidence="6 14" id="KW-0418">Kinase</keyword>
<dbReference type="InterPro" id="IPR003661">
    <property type="entry name" value="HisK_dim/P_dom"/>
</dbReference>
<dbReference type="SUPFAM" id="SSF56112">
    <property type="entry name" value="Protein kinase-like (PK-like)"/>
    <property type="match status" value="1"/>
</dbReference>
<keyword evidence="4 14" id="KW-0808">Transferase</keyword>
<evidence type="ECO:0000256" key="3">
    <source>
        <dbReference type="ARBA" id="ARBA00022553"/>
    </source>
</evidence>
<dbReference type="InterPro" id="IPR036890">
    <property type="entry name" value="HATPase_C_sf"/>
</dbReference>
<dbReference type="Gene3D" id="3.30.450.40">
    <property type="match status" value="1"/>
</dbReference>
<evidence type="ECO:0000256" key="7">
    <source>
        <dbReference type="ARBA" id="ARBA00022840"/>
    </source>
</evidence>
<dbReference type="PANTHER" id="PTHR45339">
    <property type="entry name" value="HYBRID SIGNAL TRANSDUCTION HISTIDINE KINASE J"/>
    <property type="match status" value="1"/>
</dbReference>
<dbReference type="InterPro" id="IPR029016">
    <property type="entry name" value="GAF-like_dom_sf"/>
</dbReference>
<gene>
    <name evidence="14" type="primary">barA</name>
    <name evidence="14" type="ORF">I41_09900</name>
</gene>
<dbReference type="InterPro" id="IPR011009">
    <property type="entry name" value="Kinase-like_dom_sf"/>
</dbReference>
<dbReference type="SUPFAM" id="SSF52172">
    <property type="entry name" value="CheY-like"/>
    <property type="match status" value="2"/>
</dbReference>
<dbReference type="CDD" id="cd00082">
    <property type="entry name" value="HisKA"/>
    <property type="match status" value="1"/>
</dbReference>
<evidence type="ECO:0000259" key="12">
    <source>
        <dbReference type="PROSITE" id="PS50109"/>
    </source>
</evidence>
<evidence type="ECO:0000256" key="2">
    <source>
        <dbReference type="ARBA" id="ARBA00012438"/>
    </source>
</evidence>
<feature type="domain" description="Response regulatory" evidence="13">
    <location>
        <begin position="1831"/>
        <end position="1950"/>
    </location>
</feature>
<dbReference type="Proteomes" id="UP000317909">
    <property type="component" value="Chromosome"/>
</dbReference>
<dbReference type="Pfam" id="PF00512">
    <property type="entry name" value="HisKA"/>
    <property type="match status" value="1"/>
</dbReference>
<dbReference type="FunFam" id="1.10.287.130:FF:000002">
    <property type="entry name" value="Two-component osmosensing histidine kinase"/>
    <property type="match status" value="1"/>
</dbReference>
<feature type="domain" description="Histidine kinase" evidence="12">
    <location>
        <begin position="1458"/>
        <end position="1679"/>
    </location>
</feature>
<name>A0A517TTY6_9BACT</name>
<organism evidence="14 15">
    <name type="scientific">Lacipirellula limnantheis</name>
    <dbReference type="NCBI Taxonomy" id="2528024"/>
    <lineage>
        <taxon>Bacteria</taxon>
        <taxon>Pseudomonadati</taxon>
        <taxon>Planctomycetota</taxon>
        <taxon>Planctomycetia</taxon>
        <taxon>Pirellulales</taxon>
        <taxon>Lacipirellulaceae</taxon>
        <taxon>Lacipirellula</taxon>
    </lineage>
</organism>
<keyword evidence="3 9" id="KW-0597">Phosphoprotein</keyword>
<dbReference type="PRINTS" id="PR00344">
    <property type="entry name" value="BCTRLSENSOR"/>
</dbReference>
<dbReference type="InterPro" id="IPR003594">
    <property type="entry name" value="HATPase_dom"/>
</dbReference>
<dbReference type="InterPro" id="IPR001789">
    <property type="entry name" value="Sig_transdc_resp-reg_receiver"/>
</dbReference>
<keyword evidence="10" id="KW-0175">Coiled coil</keyword>
<dbReference type="GO" id="GO:0000155">
    <property type="term" value="F:phosphorelay sensor kinase activity"/>
    <property type="evidence" value="ECO:0007669"/>
    <property type="project" value="InterPro"/>
</dbReference>
<dbReference type="SUPFAM" id="SSF52540">
    <property type="entry name" value="P-loop containing nucleoside triphosphate hydrolases"/>
    <property type="match status" value="1"/>
</dbReference>
<protein>
    <recommendedName>
        <fullName evidence="2">histidine kinase</fullName>
        <ecNumber evidence="2">2.7.13.3</ecNumber>
    </recommendedName>
</protein>
<reference evidence="14 15" key="1">
    <citation type="submission" date="2019-02" db="EMBL/GenBank/DDBJ databases">
        <title>Deep-cultivation of Planctomycetes and their phenomic and genomic characterization uncovers novel biology.</title>
        <authorList>
            <person name="Wiegand S."/>
            <person name="Jogler M."/>
            <person name="Boedeker C."/>
            <person name="Pinto D."/>
            <person name="Vollmers J."/>
            <person name="Rivas-Marin E."/>
            <person name="Kohn T."/>
            <person name="Peeters S.H."/>
            <person name="Heuer A."/>
            <person name="Rast P."/>
            <person name="Oberbeckmann S."/>
            <person name="Bunk B."/>
            <person name="Jeske O."/>
            <person name="Meyerdierks A."/>
            <person name="Storesund J.E."/>
            <person name="Kallscheuer N."/>
            <person name="Luecker S."/>
            <person name="Lage O.M."/>
            <person name="Pohl T."/>
            <person name="Merkel B.J."/>
            <person name="Hornburger P."/>
            <person name="Mueller R.-W."/>
            <person name="Bruemmer F."/>
            <person name="Labrenz M."/>
            <person name="Spormann A.M."/>
            <person name="Op den Camp H."/>
            <person name="Overmann J."/>
            <person name="Amann R."/>
            <person name="Jetten M.S.M."/>
            <person name="Mascher T."/>
            <person name="Medema M.H."/>
            <person name="Devos D.P."/>
            <person name="Kaster A.-K."/>
            <person name="Ovreas L."/>
            <person name="Rohde M."/>
            <person name="Galperin M.Y."/>
            <person name="Jogler C."/>
        </authorList>
    </citation>
    <scope>NUCLEOTIDE SEQUENCE [LARGE SCALE GENOMIC DNA]</scope>
    <source>
        <strain evidence="14 15">I41</strain>
    </source>
</reference>
<dbReference type="PANTHER" id="PTHR45339:SF1">
    <property type="entry name" value="HYBRID SIGNAL TRANSDUCTION HISTIDINE KINASE J"/>
    <property type="match status" value="1"/>
</dbReference>
<dbReference type="SUPFAM" id="SSF48452">
    <property type="entry name" value="TPR-like"/>
    <property type="match status" value="3"/>
</dbReference>
<dbReference type="Pfam" id="PF00072">
    <property type="entry name" value="Response_reg"/>
    <property type="match status" value="1"/>
</dbReference>
<dbReference type="SUPFAM" id="SSF55781">
    <property type="entry name" value="GAF domain-like"/>
    <property type="match status" value="1"/>
</dbReference>
<dbReference type="InterPro" id="IPR019734">
    <property type="entry name" value="TPR_rpt"/>
</dbReference>
<accession>A0A517TTY6</accession>
<dbReference type="CDD" id="cd17546">
    <property type="entry name" value="REC_hyHK_CKI1_RcsC-like"/>
    <property type="match status" value="1"/>
</dbReference>
<dbReference type="InterPro" id="IPR027417">
    <property type="entry name" value="P-loop_NTPase"/>
</dbReference>
<feature type="coiled-coil region" evidence="10">
    <location>
        <begin position="1407"/>
        <end position="1451"/>
    </location>
</feature>
<dbReference type="InterPro" id="IPR011990">
    <property type="entry name" value="TPR-like_helical_dom_sf"/>
</dbReference>
<dbReference type="SMART" id="SM00388">
    <property type="entry name" value="HisKA"/>
    <property type="match status" value="1"/>
</dbReference>
<dbReference type="CDD" id="cd16922">
    <property type="entry name" value="HATPase_EvgS-ArcB-TorS-like"/>
    <property type="match status" value="1"/>
</dbReference>
<evidence type="ECO:0000256" key="10">
    <source>
        <dbReference type="SAM" id="Coils"/>
    </source>
</evidence>
<dbReference type="InterPro" id="IPR036097">
    <property type="entry name" value="HisK_dim/P_sf"/>
</dbReference>
<dbReference type="PROSITE" id="PS50109">
    <property type="entry name" value="HIS_KIN"/>
    <property type="match status" value="1"/>
</dbReference>
<dbReference type="KEGG" id="llh:I41_09900"/>
<dbReference type="SMART" id="SM00065">
    <property type="entry name" value="GAF"/>
    <property type="match status" value="1"/>
</dbReference>
<dbReference type="EMBL" id="CP036339">
    <property type="protein sequence ID" value="QDT71829.1"/>
    <property type="molecule type" value="Genomic_DNA"/>
</dbReference>
<dbReference type="Pfam" id="PF00069">
    <property type="entry name" value="Pkinase"/>
    <property type="match status" value="1"/>
</dbReference>
<feature type="modified residue" description="4-aspartylphosphate" evidence="9">
    <location>
        <position position="1741"/>
    </location>
</feature>
<dbReference type="InterPro" id="IPR003018">
    <property type="entry name" value="GAF"/>
</dbReference>
<evidence type="ECO:0000256" key="9">
    <source>
        <dbReference type="PROSITE-ProRule" id="PRU00169"/>
    </source>
</evidence>
<evidence type="ECO:0000256" key="8">
    <source>
        <dbReference type="ARBA" id="ARBA00023012"/>
    </source>
</evidence>
<dbReference type="GO" id="GO:0005524">
    <property type="term" value="F:ATP binding"/>
    <property type="evidence" value="ECO:0007669"/>
    <property type="project" value="UniProtKB-KW"/>
</dbReference>